<dbReference type="EMBL" id="NIBD01000019">
    <property type="protein sequence ID" value="PAB55796.1"/>
    <property type="molecule type" value="Genomic_DNA"/>
</dbReference>
<evidence type="ECO:0000313" key="2">
    <source>
        <dbReference type="Proteomes" id="UP000216008"/>
    </source>
</evidence>
<protein>
    <submittedName>
        <fullName evidence="1">Uncharacterized protein</fullName>
    </submittedName>
</protein>
<name>A0A267M895_LACJH</name>
<dbReference type="Proteomes" id="UP000216008">
    <property type="component" value="Unassembled WGS sequence"/>
</dbReference>
<comment type="caution">
    <text evidence="1">The sequence shown here is derived from an EMBL/GenBank/DDBJ whole genome shotgun (WGS) entry which is preliminary data.</text>
</comment>
<accession>A0A267M895</accession>
<dbReference type="RefSeq" id="WP_095182675.1">
    <property type="nucleotide sequence ID" value="NZ_CP195714.1"/>
</dbReference>
<dbReference type="AlphaFoldDB" id="A0A267M895"/>
<evidence type="ECO:0000313" key="1">
    <source>
        <dbReference type="EMBL" id="PAB55796.1"/>
    </source>
</evidence>
<sequence length="99" mass="12117">MEKVEKYILEYQKKVKNCKYKVSVADYEAAYHDAKVDLDKYGYEWSCSFDKFYSGWYTDYWWDGFIYVNDIDELVYDKLTEDDKKIIRNFLKKIVVKVK</sequence>
<reference evidence="1 2" key="1">
    <citation type="submission" date="2017-05" db="EMBL/GenBank/DDBJ databases">
        <title>Lactobacillus johnsonii from commercial turkeys.</title>
        <authorList>
            <person name="Johnson T.J."/>
            <person name="Youmans B."/>
        </authorList>
    </citation>
    <scope>NUCLEOTIDE SEQUENCE [LARGE SCALE GENOMIC DNA]</scope>
    <source>
        <strain evidence="1 2">UMNLJ114</strain>
    </source>
</reference>
<proteinExistence type="predicted"/>
<gene>
    <name evidence="1" type="ORF">A3Q24_03510</name>
</gene>
<organism evidence="1 2">
    <name type="scientific">Lactobacillus johnsonii</name>
    <dbReference type="NCBI Taxonomy" id="33959"/>
    <lineage>
        <taxon>Bacteria</taxon>
        <taxon>Bacillati</taxon>
        <taxon>Bacillota</taxon>
        <taxon>Bacilli</taxon>
        <taxon>Lactobacillales</taxon>
        <taxon>Lactobacillaceae</taxon>
        <taxon>Lactobacillus</taxon>
    </lineage>
</organism>